<reference evidence="1 2" key="1">
    <citation type="journal article" date="2021" name="Elife">
        <title>Chloroplast acquisition without the gene transfer in kleptoplastic sea slugs, Plakobranchus ocellatus.</title>
        <authorList>
            <person name="Maeda T."/>
            <person name="Takahashi S."/>
            <person name="Yoshida T."/>
            <person name="Shimamura S."/>
            <person name="Takaki Y."/>
            <person name="Nagai Y."/>
            <person name="Toyoda A."/>
            <person name="Suzuki Y."/>
            <person name="Arimoto A."/>
            <person name="Ishii H."/>
            <person name="Satoh N."/>
            <person name="Nishiyama T."/>
            <person name="Hasebe M."/>
            <person name="Maruyama T."/>
            <person name="Minagawa J."/>
            <person name="Obokata J."/>
            <person name="Shigenobu S."/>
        </authorList>
    </citation>
    <scope>NUCLEOTIDE SEQUENCE [LARGE SCALE GENOMIC DNA]</scope>
</reference>
<comment type="caution">
    <text evidence="1">The sequence shown here is derived from an EMBL/GenBank/DDBJ whole genome shotgun (WGS) entry which is preliminary data.</text>
</comment>
<dbReference type="EMBL" id="BLXT01008249">
    <property type="protein sequence ID" value="GFO46986.1"/>
    <property type="molecule type" value="Genomic_DNA"/>
</dbReference>
<dbReference type="AlphaFoldDB" id="A0AAV4DSB9"/>
<protein>
    <submittedName>
        <fullName evidence="1">Uncharacterized protein</fullName>
    </submittedName>
</protein>
<proteinExistence type="predicted"/>
<dbReference type="Proteomes" id="UP000735302">
    <property type="component" value="Unassembled WGS sequence"/>
</dbReference>
<organism evidence="1 2">
    <name type="scientific">Plakobranchus ocellatus</name>
    <dbReference type="NCBI Taxonomy" id="259542"/>
    <lineage>
        <taxon>Eukaryota</taxon>
        <taxon>Metazoa</taxon>
        <taxon>Spiralia</taxon>
        <taxon>Lophotrochozoa</taxon>
        <taxon>Mollusca</taxon>
        <taxon>Gastropoda</taxon>
        <taxon>Heterobranchia</taxon>
        <taxon>Euthyneura</taxon>
        <taxon>Panpulmonata</taxon>
        <taxon>Sacoglossa</taxon>
        <taxon>Placobranchoidea</taxon>
        <taxon>Plakobranchidae</taxon>
        <taxon>Plakobranchus</taxon>
    </lineage>
</organism>
<evidence type="ECO:0000313" key="2">
    <source>
        <dbReference type="Proteomes" id="UP000735302"/>
    </source>
</evidence>
<name>A0AAV4DSB9_9GAST</name>
<keyword evidence="2" id="KW-1185">Reference proteome</keyword>
<gene>
    <name evidence="1" type="ORF">PoB_007349100</name>
</gene>
<sequence>MNINGIDLHHMPPSPRAKMLYVYTLRYTTRMIAVYAWISFRKVAQALHGHSKTMNLDTLHNLLIQRKPLYALAPTLLHQLKGQAALDTVDEVNHLVKYCQDQLDHTPEHSKALGGWTRNKFNNPA</sequence>
<accession>A0AAV4DSB9</accession>
<evidence type="ECO:0000313" key="1">
    <source>
        <dbReference type="EMBL" id="GFO46986.1"/>
    </source>
</evidence>